<name>F9WK78_TRYCI</name>
<evidence type="ECO:0000259" key="11">
    <source>
        <dbReference type="Pfam" id="PF13206"/>
    </source>
</evidence>
<keyword evidence="4" id="KW-0336">GPI-anchor</keyword>
<evidence type="ECO:0000256" key="7">
    <source>
        <dbReference type="ARBA" id="ARBA00023180"/>
    </source>
</evidence>
<comment type="subcellular location">
    <subcellularLocation>
        <location evidence="2">Cell membrane</location>
        <topology evidence="2">Lipid-anchor</topology>
        <topology evidence="2">GPI-anchor</topology>
    </subcellularLocation>
</comment>
<evidence type="ECO:0000313" key="12">
    <source>
        <dbReference type="EMBL" id="CCD17740.1"/>
    </source>
</evidence>
<dbReference type="VEuPathDB" id="TriTrypDB:TcIL3000_0_25240"/>
<protein>
    <submittedName>
        <fullName evidence="12">Variant surface glycoprotein</fullName>
    </submittedName>
</protein>
<evidence type="ECO:0000256" key="1">
    <source>
        <dbReference type="ARBA" id="ARBA00002523"/>
    </source>
</evidence>
<keyword evidence="5 10" id="KW-0732">Signal</keyword>
<evidence type="ECO:0000313" key="13">
    <source>
        <dbReference type="Proteomes" id="UP000000702"/>
    </source>
</evidence>
<sequence length="343" mass="36884">MRLMKFLTVVMLAMVIGVTGIVPSGTATDHNGEKHEALCSILASAVSILNSGRGGSKLQGALRRAIFGSTTGGNIRTLLGGLPSIHYDLGNRKNWCGTCTHSDSDHYPGKSIPHDLLCLCTVGGNGYPFTSDGSIRQLCGKSATDLGCDVGSGSRCHNGNGHGWSDSKQGEQARRHLSATWDSVVNTCLQNGLNLDLDKARQIIGTKLKIEEEHSSPIWARGHSIGSCGGEWGGICVNYDSWCDPQTYPQWLKPLQLALETADFASVEVTPAQATRGTTNGKATQVSRVRRGTDTASQNTHQSETDNQQLHTTDTKPISHILKKEDGTNLTQPFWLLCAIFLN</sequence>
<keyword evidence="8" id="KW-0449">Lipoprotein</keyword>
<reference evidence="12 13" key="2">
    <citation type="journal article" date="2012" name="Proc. Natl. Acad. Sci. U.S.A.">
        <title>Antigenic diversity is generated by distinct evolutionary mechanisms in African trypanosome species.</title>
        <authorList>
            <person name="Jackson A.P."/>
            <person name="Berry A."/>
            <person name="Aslett M."/>
            <person name="Allison H.C."/>
            <person name="Burton P."/>
            <person name="Vavrova-Anderson J."/>
            <person name="Brown R."/>
            <person name="Browne H."/>
            <person name="Corton N."/>
            <person name="Hauser H."/>
            <person name="Gamble J."/>
            <person name="Gilderthorp R."/>
            <person name="Marcello L."/>
            <person name="McQuillan J."/>
            <person name="Otto T.D."/>
            <person name="Quail M.A."/>
            <person name="Sanders M.J."/>
            <person name="van Tonder A."/>
            <person name="Ginger M.L."/>
            <person name="Field M.C."/>
            <person name="Barry J.D."/>
            <person name="Hertz-Fowler C."/>
            <person name="Berriman M."/>
        </authorList>
    </citation>
    <scope>NUCLEOTIDE SEQUENCE [LARGE SCALE GENOMIC DNA]</scope>
    <source>
        <strain evidence="12 13">IL3000</strain>
    </source>
</reference>
<gene>
    <name evidence="12" type="ORF">TCIL3000_0_25240</name>
</gene>
<feature type="compositionally biased region" description="Polar residues" evidence="9">
    <location>
        <begin position="294"/>
        <end position="314"/>
    </location>
</feature>
<evidence type="ECO:0000256" key="5">
    <source>
        <dbReference type="ARBA" id="ARBA00022729"/>
    </source>
</evidence>
<evidence type="ECO:0000256" key="9">
    <source>
        <dbReference type="SAM" id="MobiDB-lite"/>
    </source>
</evidence>
<comment type="function">
    <text evidence="1">VSG forms a coat on the surface of the parasite. The trypanosome evades the immune response of the host by expressing a series of antigenically distinct VSGs from an estimated 1000 VSG genes.</text>
</comment>
<organism evidence="12 13">
    <name type="scientific">Trypanosoma congolense (strain IL3000)</name>
    <dbReference type="NCBI Taxonomy" id="1068625"/>
    <lineage>
        <taxon>Eukaryota</taxon>
        <taxon>Discoba</taxon>
        <taxon>Euglenozoa</taxon>
        <taxon>Kinetoplastea</taxon>
        <taxon>Metakinetoplastina</taxon>
        <taxon>Trypanosomatida</taxon>
        <taxon>Trypanosomatidae</taxon>
        <taxon>Trypanosoma</taxon>
        <taxon>Nannomonas</taxon>
    </lineage>
</organism>
<dbReference type="GO" id="GO:0098552">
    <property type="term" value="C:side of membrane"/>
    <property type="evidence" value="ECO:0007669"/>
    <property type="project" value="UniProtKB-KW"/>
</dbReference>
<proteinExistence type="predicted"/>
<feature type="compositionally biased region" description="Polar residues" evidence="9">
    <location>
        <begin position="272"/>
        <end position="287"/>
    </location>
</feature>
<evidence type="ECO:0000256" key="8">
    <source>
        <dbReference type="ARBA" id="ARBA00023288"/>
    </source>
</evidence>
<feature type="domain" description="Trypanosome variant surface glycoprotein B-type N-terminal" evidence="11">
    <location>
        <begin position="56"/>
        <end position="260"/>
    </location>
</feature>
<dbReference type="Proteomes" id="UP000000702">
    <property type="component" value="Unassembled WGS sequence"/>
</dbReference>
<evidence type="ECO:0000256" key="2">
    <source>
        <dbReference type="ARBA" id="ARBA00004609"/>
    </source>
</evidence>
<comment type="caution">
    <text evidence="12">The sequence shown here is derived from an EMBL/GenBank/DDBJ whole genome shotgun (WGS) entry which is preliminary data.</text>
</comment>
<keyword evidence="6" id="KW-0472">Membrane</keyword>
<keyword evidence="3" id="KW-1003">Cell membrane</keyword>
<feature type="chain" id="PRO_5003389245" evidence="10">
    <location>
        <begin position="21"/>
        <end position="343"/>
    </location>
</feature>
<evidence type="ECO:0000256" key="6">
    <source>
        <dbReference type="ARBA" id="ARBA00023136"/>
    </source>
</evidence>
<evidence type="ECO:0000256" key="10">
    <source>
        <dbReference type="SAM" id="SignalP"/>
    </source>
</evidence>
<keyword evidence="7" id="KW-0325">Glycoprotein</keyword>
<dbReference type="InterPro" id="IPR025932">
    <property type="entry name" value="Trypano_VSG_B_N_dom"/>
</dbReference>
<feature type="signal peptide" evidence="10">
    <location>
        <begin position="1"/>
        <end position="20"/>
    </location>
</feature>
<evidence type="ECO:0000256" key="4">
    <source>
        <dbReference type="ARBA" id="ARBA00022622"/>
    </source>
</evidence>
<reference evidence="13" key="1">
    <citation type="submission" date="2011-07" db="EMBL/GenBank/DDBJ databases">
        <title>Divergent evolution of antigenic variation in African trypanosomes.</title>
        <authorList>
            <person name="Jackson A.P."/>
            <person name="Berry A."/>
            <person name="Allison H.C."/>
            <person name="Burton P."/>
            <person name="Anderson J."/>
            <person name="Aslett M."/>
            <person name="Brown R."/>
            <person name="Corton N."/>
            <person name="Harris D."/>
            <person name="Hauser H."/>
            <person name="Gamble J."/>
            <person name="Gilderthorp R."/>
            <person name="McQuillan J."/>
            <person name="Quail M.A."/>
            <person name="Sanders M."/>
            <person name="Van Tonder A."/>
            <person name="Ginger M.L."/>
            <person name="Donelson J.E."/>
            <person name="Field M.C."/>
            <person name="Barry J.D."/>
            <person name="Berriman M."/>
            <person name="Hertz-Fowler C."/>
        </authorList>
    </citation>
    <scope>NUCLEOTIDE SEQUENCE [LARGE SCALE GENOMIC DNA]</scope>
    <source>
        <strain evidence="13">IL3000</strain>
    </source>
</reference>
<accession>F9WK78</accession>
<dbReference type="EMBL" id="CAEQ01002820">
    <property type="protein sequence ID" value="CCD17740.1"/>
    <property type="molecule type" value="Genomic_DNA"/>
</dbReference>
<dbReference type="Pfam" id="PF13206">
    <property type="entry name" value="VSG_B"/>
    <property type="match status" value="1"/>
</dbReference>
<evidence type="ECO:0000256" key="3">
    <source>
        <dbReference type="ARBA" id="ARBA00022475"/>
    </source>
</evidence>
<dbReference type="GO" id="GO:0005886">
    <property type="term" value="C:plasma membrane"/>
    <property type="evidence" value="ECO:0007669"/>
    <property type="project" value="UniProtKB-SubCell"/>
</dbReference>
<feature type="region of interest" description="Disordered" evidence="9">
    <location>
        <begin position="272"/>
        <end position="314"/>
    </location>
</feature>
<keyword evidence="13" id="KW-1185">Reference proteome</keyword>
<dbReference type="AlphaFoldDB" id="F9WK78"/>